<evidence type="ECO:0000313" key="2">
    <source>
        <dbReference type="EMBL" id="MBX72164.1"/>
    </source>
</evidence>
<keyword evidence="1" id="KW-1133">Transmembrane helix</keyword>
<name>A0A2P2QZ67_RHIMU</name>
<accession>A0A2P2QZ67</accession>
<reference evidence="2" key="1">
    <citation type="submission" date="2018-02" db="EMBL/GenBank/DDBJ databases">
        <title>Rhizophora mucronata_Transcriptome.</title>
        <authorList>
            <person name="Meera S.P."/>
            <person name="Sreeshan A."/>
            <person name="Augustine A."/>
        </authorList>
    </citation>
    <scope>NUCLEOTIDE SEQUENCE</scope>
    <source>
        <tissue evidence="2">Leaf</tissue>
    </source>
</reference>
<evidence type="ECO:0000256" key="1">
    <source>
        <dbReference type="SAM" id="Phobius"/>
    </source>
</evidence>
<feature type="transmembrane region" description="Helical" evidence="1">
    <location>
        <begin position="6"/>
        <end position="25"/>
    </location>
</feature>
<protein>
    <submittedName>
        <fullName evidence="2">Uncharacterized protein</fullName>
    </submittedName>
</protein>
<proteinExistence type="predicted"/>
<keyword evidence="1" id="KW-0472">Membrane</keyword>
<dbReference type="EMBL" id="GGEC01091680">
    <property type="protein sequence ID" value="MBX72164.1"/>
    <property type="molecule type" value="Transcribed_RNA"/>
</dbReference>
<keyword evidence="1" id="KW-0812">Transmembrane</keyword>
<dbReference type="AlphaFoldDB" id="A0A2P2QZ67"/>
<organism evidence="2">
    <name type="scientific">Rhizophora mucronata</name>
    <name type="common">Asiatic mangrove</name>
    <dbReference type="NCBI Taxonomy" id="61149"/>
    <lineage>
        <taxon>Eukaryota</taxon>
        <taxon>Viridiplantae</taxon>
        <taxon>Streptophyta</taxon>
        <taxon>Embryophyta</taxon>
        <taxon>Tracheophyta</taxon>
        <taxon>Spermatophyta</taxon>
        <taxon>Magnoliopsida</taxon>
        <taxon>eudicotyledons</taxon>
        <taxon>Gunneridae</taxon>
        <taxon>Pentapetalae</taxon>
        <taxon>rosids</taxon>
        <taxon>fabids</taxon>
        <taxon>Malpighiales</taxon>
        <taxon>Rhizophoraceae</taxon>
        <taxon>Rhizophora</taxon>
    </lineage>
</organism>
<sequence>MPFLVQVFITWVWPLAHDLIFAFFFP</sequence>